<keyword evidence="3" id="KW-1185">Reference proteome</keyword>
<feature type="transmembrane region" description="Helical" evidence="1">
    <location>
        <begin position="20"/>
        <end position="40"/>
    </location>
</feature>
<proteinExistence type="predicted"/>
<feature type="transmembrane region" description="Helical" evidence="1">
    <location>
        <begin position="105"/>
        <end position="124"/>
    </location>
</feature>
<dbReference type="Proteomes" id="UP000000723">
    <property type="component" value="Chromosome"/>
</dbReference>
<accession>B6YR94</accession>
<evidence type="ECO:0000313" key="3">
    <source>
        <dbReference type="Proteomes" id="UP000000723"/>
    </source>
</evidence>
<evidence type="ECO:0000313" key="2">
    <source>
        <dbReference type="EMBL" id="BAG83716.1"/>
    </source>
</evidence>
<dbReference type="InterPro" id="IPR011138">
    <property type="entry name" value="Cytochrome_b-558"/>
</dbReference>
<dbReference type="KEGG" id="aps:CFPG_453"/>
<dbReference type="HOGENOM" id="CLU_077968_0_1_10"/>
<dbReference type="CDD" id="cd03498">
    <property type="entry name" value="SQR_TypeB_2_TM"/>
    <property type="match status" value="1"/>
</dbReference>
<dbReference type="AlphaFoldDB" id="B6YR94"/>
<keyword evidence="1" id="KW-0812">Transmembrane</keyword>
<dbReference type="NCBIfam" id="TIGR02046">
    <property type="entry name" value="sdhC_b558_fam"/>
    <property type="match status" value="1"/>
</dbReference>
<dbReference type="OrthoDB" id="9802842at2"/>
<feature type="transmembrane region" description="Helical" evidence="1">
    <location>
        <begin position="145"/>
        <end position="168"/>
    </location>
</feature>
<reference evidence="3" key="1">
    <citation type="journal article" date="2008" name="Science">
        <title>Genome of an endosymbiont coupling N2 fixation to cellulolysis within RT protist cells in termite gut.</title>
        <authorList>
            <person name="Hongoh Y."/>
            <person name="Sharma V.K."/>
            <person name="Prakash T."/>
            <person name="Noda S."/>
            <person name="Toh H."/>
            <person name="Taylor T.D."/>
            <person name="Kudo T."/>
            <person name="Sakaki Y."/>
            <person name="Toyoda A."/>
            <person name="Hattori M."/>
            <person name="Ohkuma M."/>
        </authorList>
    </citation>
    <scope>NUCLEOTIDE SEQUENCE [LARGE SCALE GENOMIC DNA]</scope>
</reference>
<feature type="transmembrane region" description="Helical" evidence="1">
    <location>
        <begin position="52"/>
        <end position="73"/>
    </location>
</feature>
<dbReference type="SUPFAM" id="SSF81343">
    <property type="entry name" value="Fumarate reductase respiratory complex transmembrane subunits"/>
    <property type="match status" value="1"/>
</dbReference>
<feature type="transmembrane region" description="Helical" evidence="1">
    <location>
        <begin position="194"/>
        <end position="220"/>
    </location>
</feature>
<dbReference type="eggNOG" id="ENOG502Z7RU">
    <property type="taxonomic scope" value="Bacteria"/>
</dbReference>
<evidence type="ECO:0000256" key="1">
    <source>
        <dbReference type="SAM" id="Phobius"/>
    </source>
</evidence>
<organism evidence="2 3">
    <name type="scientific">Azobacteroides pseudotrichonymphae genomovar. CFP2</name>
    <dbReference type="NCBI Taxonomy" id="511995"/>
    <lineage>
        <taxon>Bacteria</taxon>
        <taxon>Pseudomonadati</taxon>
        <taxon>Bacteroidota</taxon>
        <taxon>Bacteroidia</taxon>
        <taxon>Bacteroidales</taxon>
        <taxon>Candidatus Azobacteroides</taxon>
    </lineage>
</organism>
<dbReference type="STRING" id="511995.CFPG_453"/>
<protein>
    <submittedName>
        <fullName evidence="2">Fumarate reductase cytochrome b subunit</fullName>
    </submittedName>
</protein>
<name>B6YR94_AZOPC</name>
<dbReference type="GO" id="GO:0016020">
    <property type="term" value="C:membrane"/>
    <property type="evidence" value="ECO:0007669"/>
    <property type="project" value="InterPro"/>
</dbReference>
<dbReference type="InterPro" id="IPR034804">
    <property type="entry name" value="SQR/QFR_C/D"/>
</dbReference>
<keyword evidence="1" id="KW-1133">Transmembrane helix</keyword>
<keyword evidence="1" id="KW-0472">Membrane</keyword>
<gene>
    <name evidence="2" type="ordered locus">CFPG_453</name>
</gene>
<dbReference type="EMBL" id="AP010656">
    <property type="protein sequence ID" value="BAG83716.1"/>
    <property type="molecule type" value="Genomic_DNA"/>
</dbReference>
<sequence length="221" mass="25426">MYWLLGSSIGRKFVMSISGVFLVLFLLLHMSMNLVLIFSTKAYDKICGVLGANWYAVVATLILTGGFSIHIAYGTLLTFHNMRARGIGNYEIPNETKIEWASKNMFVLGLIVILGLIIHLWNFWYKMQFAELFQSGITVKEGSRLVISLFSSPIFSFTYILWLVALWFHLTHGIWSIFQTLGWNNKKWFPRLRFISNIVSTIIMIGFAVVPIYFTIYTLIK</sequence>
<dbReference type="Gene3D" id="1.20.1300.10">
    <property type="entry name" value="Fumarate reductase/succinate dehydrogenase, transmembrane subunit"/>
    <property type="match status" value="1"/>
</dbReference>